<proteinExistence type="predicted"/>
<keyword evidence="2" id="KW-1185">Reference proteome</keyword>
<evidence type="ECO:0000313" key="1">
    <source>
        <dbReference type="EMBL" id="KAF0725995.1"/>
    </source>
</evidence>
<accession>A0A6G0WF43</accession>
<evidence type="ECO:0000313" key="2">
    <source>
        <dbReference type="Proteomes" id="UP000481153"/>
    </source>
</evidence>
<dbReference type="Proteomes" id="UP000481153">
    <property type="component" value="Unassembled WGS sequence"/>
</dbReference>
<name>A0A6G0WF43_9STRA</name>
<organism evidence="1 2">
    <name type="scientific">Aphanomyces euteiches</name>
    <dbReference type="NCBI Taxonomy" id="100861"/>
    <lineage>
        <taxon>Eukaryota</taxon>
        <taxon>Sar</taxon>
        <taxon>Stramenopiles</taxon>
        <taxon>Oomycota</taxon>
        <taxon>Saprolegniomycetes</taxon>
        <taxon>Saprolegniales</taxon>
        <taxon>Verrucalvaceae</taxon>
        <taxon>Aphanomyces</taxon>
    </lineage>
</organism>
<dbReference type="PANTHER" id="PTHR31827">
    <property type="entry name" value="EMB|CAB89363.1"/>
    <property type="match status" value="1"/>
</dbReference>
<sequence length="213" mass="23587">MLKPCNVNGCIHPAVANSWRCRHHRHRGLCIVDNCNNQVYARQLCCRHGAKKTCEHDGCTLRARWNNLCYKHGAQKKPCSEPGCGQPAQARQKCVKHGGGRKCKADGCTAHARAGGFCQRHRTAPQTPPASTDIAARNINMMALWGEAKVVDGRHKWASSHDKSFSLEEVKIEPGLVCMVDGIDLMTHSGVEPQHYNDDKAMMRDILALLEAL</sequence>
<protein>
    <submittedName>
        <fullName evidence="1">Uncharacterized protein</fullName>
    </submittedName>
</protein>
<dbReference type="EMBL" id="VJMJ01000229">
    <property type="protein sequence ID" value="KAF0725995.1"/>
    <property type="molecule type" value="Genomic_DNA"/>
</dbReference>
<comment type="caution">
    <text evidence="1">The sequence shown here is derived from an EMBL/GenBank/DDBJ whole genome shotgun (WGS) entry which is preliminary data.</text>
</comment>
<dbReference type="VEuPathDB" id="FungiDB:AeMF1_013875"/>
<dbReference type="PANTHER" id="PTHR31827:SF1">
    <property type="entry name" value="EMB|CAB89363.1"/>
    <property type="match status" value="1"/>
</dbReference>
<gene>
    <name evidence="1" type="ORF">Ae201684_015660</name>
</gene>
<reference evidence="1 2" key="1">
    <citation type="submission" date="2019-07" db="EMBL/GenBank/DDBJ databases">
        <title>Genomics analysis of Aphanomyces spp. identifies a new class of oomycete effector associated with host adaptation.</title>
        <authorList>
            <person name="Gaulin E."/>
        </authorList>
    </citation>
    <scope>NUCLEOTIDE SEQUENCE [LARGE SCALE GENOMIC DNA]</scope>
    <source>
        <strain evidence="1 2">ATCC 201684</strain>
    </source>
</reference>
<dbReference type="AlphaFoldDB" id="A0A6G0WF43"/>